<feature type="binding site" evidence="12">
    <location>
        <position position="459"/>
    </location>
    <ligand>
        <name>Zn(2+)</name>
        <dbReference type="ChEBI" id="CHEBI:29105"/>
        <label>1</label>
    </ligand>
</feature>
<comment type="catalytic activity">
    <reaction evidence="12">
        <text>Couples ATP hydrolysis with the unwinding of duplex DNA by translocating in the 3'-5' direction.</text>
        <dbReference type="EC" id="5.6.2.4"/>
    </reaction>
</comment>
<keyword evidence="2 12" id="KW-0235">DNA replication</keyword>
<dbReference type="InterPro" id="IPR041222">
    <property type="entry name" value="PriA_3primeBD"/>
</dbReference>
<dbReference type="Proteomes" id="UP000000248">
    <property type="component" value="Chromosome"/>
</dbReference>
<dbReference type="PROSITE" id="PS51192">
    <property type="entry name" value="HELICASE_ATP_BIND_1"/>
    <property type="match status" value="1"/>
</dbReference>
<keyword evidence="5 12" id="KW-0378">Hydrolase</keyword>
<keyword evidence="1 12" id="KW-0639">Primosome</keyword>
<name>A5EW34_DICNV</name>
<dbReference type="GO" id="GO:0008270">
    <property type="term" value="F:zinc ion binding"/>
    <property type="evidence" value="ECO:0007669"/>
    <property type="project" value="UniProtKB-UniRule"/>
</dbReference>
<organism evidence="14 15">
    <name type="scientific">Dichelobacter nodosus (strain VCS1703A)</name>
    <dbReference type="NCBI Taxonomy" id="246195"/>
    <lineage>
        <taxon>Bacteria</taxon>
        <taxon>Pseudomonadati</taxon>
        <taxon>Pseudomonadota</taxon>
        <taxon>Gammaproteobacteria</taxon>
        <taxon>Cardiobacteriales</taxon>
        <taxon>Cardiobacteriaceae</taxon>
        <taxon>Dichelobacter</taxon>
    </lineage>
</organism>
<evidence type="ECO:0000256" key="2">
    <source>
        <dbReference type="ARBA" id="ARBA00022705"/>
    </source>
</evidence>
<keyword evidence="10 12" id="KW-0413">Isomerase</keyword>
<dbReference type="InterPro" id="IPR041236">
    <property type="entry name" value="PriA_C"/>
</dbReference>
<evidence type="ECO:0000256" key="12">
    <source>
        <dbReference type="HAMAP-Rule" id="MF_00983"/>
    </source>
</evidence>
<keyword evidence="8 12" id="KW-0067">ATP-binding</keyword>
<dbReference type="InterPro" id="IPR014001">
    <property type="entry name" value="Helicase_ATP-bd"/>
</dbReference>
<dbReference type="STRING" id="246195.DNO_0356"/>
<evidence type="ECO:0000256" key="1">
    <source>
        <dbReference type="ARBA" id="ARBA00022515"/>
    </source>
</evidence>
<dbReference type="PANTHER" id="PTHR30580">
    <property type="entry name" value="PRIMOSOMAL PROTEIN N"/>
    <property type="match status" value="1"/>
</dbReference>
<feature type="domain" description="Helicase ATP-binding" evidence="13">
    <location>
        <begin position="192"/>
        <end position="357"/>
    </location>
</feature>
<evidence type="ECO:0000256" key="5">
    <source>
        <dbReference type="ARBA" id="ARBA00022801"/>
    </source>
</evidence>
<accession>A5EW34</accession>
<dbReference type="GO" id="GO:0043138">
    <property type="term" value="F:3'-5' DNA helicase activity"/>
    <property type="evidence" value="ECO:0007669"/>
    <property type="project" value="UniProtKB-EC"/>
</dbReference>
<dbReference type="SMART" id="SM00487">
    <property type="entry name" value="DEXDc"/>
    <property type="match status" value="1"/>
</dbReference>
<dbReference type="InterPro" id="IPR005259">
    <property type="entry name" value="PriA"/>
</dbReference>
<feature type="binding site" evidence="12">
    <location>
        <position position="425"/>
    </location>
    <ligand>
        <name>Zn(2+)</name>
        <dbReference type="ChEBI" id="CHEBI:29105"/>
        <label>2</label>
    </ligand>
</feature>
<sequence>MVVLRPLYQRFIYAAATPIASGMRVRVPFGARDAIGITVATVAQPKTHFHIKKIRKVLDNEPVFDATLLRFLQYTARYYQVPEGTVFAAALPNALLNGASNKRTLPAIYRLTEKGRAANASGKKQQAVLHALTIQPLSGAQLRQTFSVSAAWLNDLVNRGWLEMTETFIAPPAATEKAPTLNAAQNAVLQTLITKTTFSVTVLDGVTGSGKTEIYWRWAELLLAAGKQICVLLPEIGLAMSIFARFRARFSACAVYHSEMSEAARLSVWQAVKAGDIKMVVGTRSALFLPFCRLGAIIVDEAHDQSYKQSDQFRYHAADMAVVRAKQHNIPILLGSATPTLEHYQQTLTGTWQLLHLPERALTQHKPSIVIDEIEPSKQIGGLSQPLISAIRQHLQRKQQILLFLNRRGYAPVMRCRECSWESSCTACDTMMTVHTFSRQLICHHCGRSQLLPVRCPKCASTQLYVCGLGTQRLEQTVREQFPQARVLRIDRDVFSTAKQFQQALKQIHSGAIDVMIGTQWLAKGHHFPRLQLVAVVDADSAFYSSDFRAEERLAQLLVQVGGRAGREQAGTIWIQTQHAQHPIFSALSQPYFATAQQLLTIRQQAQLPPFSAQTLFWAQHHELSRTLAVLTSMRDVAQKAEIGQTWQWLGPIPALIARKDGKYRAQMVVQAPNKKVLQRELAQVRALLWEESRASGVKVGIDVDPLWFD</sequence>
<feature type="binding site" evidence="12">
    <location>
        <position position="446"/>
    </location>
    <ligand>
        <name>Zn(2+)</name>
        <dbReference type="ChEBI" id="CHEBI:29105"/>
        <label>2</label>
    </ligand>
</feature>
<keyword evidence="7 12" id="KW-0862">Zinc</keyword>
<feature type="binding site" evidence="12">
    <location>
        <position position="443"/>
    </location>
    <ligand>
        <name>Zn(2+)</name>
        <dbReference type="ChEBI" id="CHEBI:29105"/>
        <label>2</label>
    </ligand>
</feature>
<evidence type="ECO:0000256" key="8">
    <source>
        <dbReference type="ARBA" id="ARBA00022840"/>
    </source>
</evidence>
<evidence type="ECO:0000259" key="13">
    <source>
        <dbReference type="PROSITE" id="PS51192"/>
    </source>
</evidence>
<dbReference type="GO" id="GO:0005524">
    <property type="term" value="F:ATP binding"/>
    <property type="evidence" value="ECO:0007669"/>
    <property type="project" value="UniProtKB-UniRule"/>
</dbReference>
<evidence type="ECO:0000256" key="10">
    <source>
        <dbReference type="ARBA" id="ARBA00023235"/>
    </source>
</evidence>
<evidence type="ECO:0000256" key="7">
    <source>
        <dbReference type="ARBA" id="ARBA00022833"/>
    </source>
</evidence>
<reference evidence="14 15" key="1">
    <citation type="journal article" date="2007" name="Nat. Biotechnol.">
        <title>Genome sequence and identification of candidate vaccine antigens from the animal pathogen Dichelobacter nodosus.</title>
        <authorList>
            <person name="Myers G.S."/>
            <person name="Parker D."/>
            <person name="Al-Hasani K."/>
            <person name="Kennan R.M."/>
            <person name="Seemann T."/>
            <person name="Ren Q."/>
            <person name="Badger J.H."/>
            <person name="Selengut J.D."/>
            <person name="Deboy R.T."/>
            <person name="Tettelin H."/>
            <person name="Boyce J.D."/>
            <person name="McCarl V.P."/>
            <person name="Han X."/>
            <person name="Nelson W.C."/>
            <person name="Madupu R."/>
            <person name="Mohamoud Y."/>
            <person name="Holley T."/>
            <person name="Fedorova N."/>
            <person name="Khouri H."/>
            <person name="Bottomley S.P."/>
            <person name="Whittington R.J."/>
            <person name="Adler B."/>
            <person name="Songer J.G."/>
            <person name="Rood J.I."/>
            <person name="Paulsen I.T."/>
        </authorList>
    </citation>
    <scope>NUCLEOTIDE SEQUENCE [LARGE SCALE GENOMIC DNA]</scope>
    <source>
        <strain evidence="14 15">VCS1703A</strain>
    </source>
</reference>
<dbReference type="InterPro" id="IPR011545">
    <property type="entry name" value="DEAD/DEAH_box_helicase_dom"/>
</dbReference>
<dbReference type="EMBL" id="CP000513">
    <property type="protein sequence ID" value="ABQ13899.1"/>
    <property type="molecule type" value="Genomic_DNA"/>
</dbReference>
<evidence type="ECO:0000313" key="14">
    <source>
        <dbReference type="EMBL" id="ABQ13899.1"/>
    </source>
</evidence>
<dbReference type="Gene3D" id="3.40.50.300">
    <property type="entry name" value="P-loop containing nucleotide triphosphate hydrolases"/>
    <property type="match status" value="2"/>
</dbReference>
<comment type="function">
    <text evidence="12">Initiates the restart of stalled replication forks, which reloads the replicative helicase on sites other than the origin of replication. Recognizes and binds to abandoned replication forks and remodels them to uncover a helicase loading site. Promotes assembly of the primosome at these replication forks.</text>
</comment>
<evidence type="ECO:0000256" key="9">
    <source>
        <dbReference type="ARBA" id="ARBA00023125"/>
    </source>
</evidence>
<feature type="binding site" evidence="12">
    <location>
        <position position="416"/>
    </location>
    <ligand>
        <name>Zn(2+)</name>
        <dbReference type="ChEBI" id="CHEBI:29105"/>
        <label>1</label>
    </ligand>
</feature>
<dbReference type="InterPro" id="IPR027417">
    <property type="entry name" value="P-loop_NTPase"/>
</dbReference>
<dbReference type="Pfam" id="PF17764">
    <property type="entry name" value="PriA_3primeBD"/>
    <property type="match status" value="1"/>
</dbReference>
<evidence type="ECO:0000256" key="11">
    <source>
        <dbReference type="ARBA" id="ARBA00048988"/>
    </source>
</evidence>
<dbReference type="FunFam" id="3.40.50.300:FF:000489">
    <property type="entry name" value="Primosome assembly protein PriA"/>
    <property type="match status" value="1"/>
</dbReference>
<feature type="binding site" evidence="12">
    <location>
        <position position="419"/>
    </location>
    <ligand>
        <name>Zn(2+)</name>
        <dbReference type="ChEBI" id="CHEBI:29105"/>
        <label>1</label>
    </ligand>
</feature>
<keyword evidence="3 12" id="KW-0479">Metal-binding</keyword>
<comment type="cofactor">
    <cofactor evidence="12">
        <name>Zn(2+)</name>
        <dbReference type="ChEBI" id="CHEBI:29105"/>
    </cofactor>
    <text evidence="12">Binds 2 zinc ions per subunit.</text>
</comment>
<dbReference type="GO" id="GO:0006310">
    <property type="term" value="P:DNA recombination"/>
    <property type="evidence" value="ECO:0007669"/>
    <property type="project" value="InterPro"/>
</dbReference>
<evidence type="ECO:0000256" key="4">
    <source>
        <dbReference type="ARBA" id="ARBA00022741"/>
    </source>
</evidence>
<comment type="similarity">
    <text evidence="12">Belongs to the helicase family. PriA subfamily.</text>
</comment>
<dbReference type="HOGENOM" id="CLU_013353_3_1_6"/>
<dbReference type="EC" id="5.6.2.4" evidence="12"/>
<dbReference type="GO" id="GO:0006270">
    <property type="term" value="P:DNA replication initiation"/>
    <property type="evidence" value="ECO:0007669"/>
    <property type="project" value="TreeGrafter"/>
</dbReference>
<dbReference type="GO" id="GO:0003677">
    <property type="term" value="F:DNA binding"/>
    <property type="evidence" value="ECO:0007669"/>
    <property type="project" value="UniProtKB-UniRule"/>
</dbReference>
<proteinExistence type="inferred from homology"/>
<gene>
    <name evidence="12 14" type="primary">priA</name>
    <name evidence="14" type="ordered locus">DNO_0356</name>
</gene>
<dbReference type="Gene3D" id="3.40.1440.60">
    <property type="entry name" value="PriA, 3(prime) DNA-binding domain"/>
    <property type="match status" value="1"/>
</dbReference>
<dbReference type="NCBIfam" id="TIGR00595">
    <property type="entry name" value="priA"/>
    <property type="match status" value="1"/>
</dbReference>
<dbReference type="GO" id="GO:0016887">
    <property type="term" value="F:ATP hydrolysis activity"/>
    <property type="evidence" value="ECO:0007669"/>
    <property type="project" value="RHEA"/>
</dbReference>
<dbReference type="InterPro" id="IPR042115">
    <property type="entry name" value="PriA_3primeBD_sf"/>
</dbReference>
<dbReference type="GO" id="GO:1990077">
    <property type="term" value="C:primosome complex"/>
    <property type="evidence" value="ECO:0007669"/>
    <property type="project" value="UniProtKB-UniRule"/>
</dbReference>
<evidence type="ECO:0000313" key="15">
    <source>
        <dbReference type="Proteomes" id="UP000000248"/>
    </source>
</evidence>
<feature type="binding site" evidence="12">
    <location>
        <position position="428"/>
    </location>
    <ligand>
        <name>Zn(2+)</name>
        <dbReference type="ChEBI" id="CHEBI:29105"/>
        <label>2</label>
    </ligand>
</feature>
<protein>
    <recommendedName>
        <fullName evidence="12">Replication restart protein PriA</fullName>
    </recommendedName>
    <alternativeName>
        <fullName evidence="12">ATP-dependent DNA helicase PriA</fullName>
        <ecNumber evidence="12">5.6.2.4</ecNumber>
    </alternativeName>
    <alternativeName>
        <fullName evidence="12">DNA 3'-5' helicase PriA</fullName>
    </alternativeName>
</protein>
<dbReference type="eggNOG" id="COG1198">
    <property type="taxonomic scope" value="Bacteria"/>
</dbReference>
<dbReference type="InterPro" id="IPR001650">
    <property type="entry name" value="Helicase_C-like"/>
</dbReference>
<keyword evidence="15" id="KW-1185">Reference proteome</keyword>
<dbReference type="PANTHER" id="PTHR30580:SF0">
    <property type="entry name" value="PRIMOSOMAL PROTEIN N"/>
    <property type="match status" value="1"/>
</dbReference>
<dbReference type="GO" id="GO:0006269">
    <property type="term" value="P:DNA replication, synthesis of primer"/>
    <property type="evidence" value="ECO:0007669"/>
    <property type="project" value="UniProtKB-KW"/>
</dbReference>
<dbReference type="Pfam" id="PF18074">
    <property type="entry name" value="PriA_C"/>
    <property type="match status" value="1"/>
</dbReference>
<comment type="subunit">
    <text evidence="12">Component of the replication restart primosome.</text>
</comment>
<dbReference type="HAMAP" id="MF_00983">
    <property type="entry name" value="PriA"/>
    <property type="match status" value="1"/>
</dbReference>
<dbReference type="InterPro" id="IPR040498">
    <property type="entry name" value="PriA_CRR"/>
</dbReference>
<dbReference type="SUPFAM" id="SSF52540">
    <property type="entry name" value="P-loop containing nucleoside triphosphate hydrolases"/>
    <property type="match status" value="1"/>
</dbReference>
<dbReference type="GO" id="GO:0006302">
    <property type="term" value="P:double-strand break repair"/>
    <property type="evidence" value="ECO:0007669"/>
    <property type="project" value="InterPro"/>
</dbReference>
<dbReference type="Pfam" id="PF00270">
    <property type="entry name" value="DEAD"/>
    <property type="match status" value="1"/>
</dbReference>
<evidence type="ECO:0000256" key="3">
    <source>
        <dbReference type="ARBA" id="ARBA00022723"/>
    </source>
</evidence>
<comment type="catalytic activity">
    <reaction evidence="11 12">
        <text>ATP + H2O = ADP + phosphate + H(+)</text>
        <dbReference type="Rhea" id="RHEA:13065"/>
        <dbReference type="ChEBI" id="CHEBI:15377"/>
        <dbReference type="ChEBI" id="CHEBI:15378"/>
        <dbReference type="ChEBI" id="CHEBI:30616"/>
        <dbReference type="ChEBI" id="CHEBI:43474"/>
        <dbReference type="ChEBI" id="CHEBI:456216"/>
        <dbReference type="EC" id="5.6.2.4"/>
    </reaction>
</comment>
<feature type="binding site" evidence="12">
    <location>
        <position position="456"/>
    </location>
    <ligand>
        <name>Zn(2+)</name>
        <dbReference type="ChEBI" id="CHEBI:29105"/>
        <label>1</label>
    </ligand>
</feature>
<keyword evidence="9 12" id="KW-0238">DNA-binding</keyword>
<dbReference type="KEGG" id="dno:DNO_0356"/>
<dbReference type="Pfam" id="PF18319">
    <property type="entry name" value="Zn_ribbon_PriA"/>
    <property type="match status" value="1"/>
</dbReference>
<keyword evidence="4 12" id="KW-0547">Nucleotide-binding</keyword>
<dbReference type="SMART" id="SM00490">
    <property type="entry name" value="HELICc"/>
    <property type="match status" value="1"/>
</dbReference>
<evidence type="ECO:0000256" key="6">
    <source>
        <dbReference type="ARBA" id="ARBA00022806"/>
    </source>
</evidence>
<dbReference type="AlphaFoldDB" id="A5EW34"/>
<keyword evidence="6 12" id="KW-0347">Helicase</keyword>